<dbReference type="CDD" id="cd20298">
    <property type="entry name" value="cupin_UAH"/>
    <property type="match status" value="1"/>
</dbReference>
<keyword evidence="6" id="KW-1185">Reference proteome</keyword>
<dbReference type="OrthoDB" id="10266039at2759"/>
<evidence type="ECO:0000313" key="6">
    <source>
        <dbReference type="Proteomes" id="UP000749293"/>
    </source>
</evidence>
<dbReference type="InterPro" id="IPR024060">
    <property type="entry name" value="Ureidoglycolate_lyase_dom_sf"/>
</dbReference>
<dbReference type="PANTHER" id="PTHR21221:SF1">
    <property type="entry name" value="UREIDOGLYCOLATE LYASE"/>
    <property type="match status" value="1"/>
</dbReference>
<keyword evidence="3 5" id="KW-0456">Lyase</keyword>
<sequence>MSTKIGIGGVAVEVTAQPLTSEAFSRFGDVVANPRPHVHPSAHDGSLTANAVSANQGTAIQYRDVSSIRNLYDQSPSGRSSPKMSIFRCAAREDIGIVGSGAAAAGRFAVRVMERHPFTTQTFTPVASSASRYLVIVAPSLTPTGQDEGLVVPSRGHGLPGRGLPDVRNLEAFVAESHQAVTYGAGTWHAPMVVLGGKGTALDFVVFQFASGEAEEDCQLVDFEAGPDGGIHVLIPHGKIMANL</sequence>
<dbReference type="AlphaFoldDB" id="A0A9P5D8Q0"/>
<dbReference type="GO" id="GO:0000256">
    <property type="term" value="P:allantoin catabolic process"/>
    <property type="evidence" value="ECO:0007669"/>
    <property type="project" value="InterPro"/>
</dbReference>
<evidence type="ECO:0000313" key="5">
    <source>
        <dbReference type="EMBL" id="KAF4125749.1"/>
    </source>
</evidence>
<dbReference type="SUPFAM" id="SSF51182">
    <property type="entry name" value="RmlC-like cupins"/>
    <property type="match status" value="1"/>
</dbReference>
<dbReference type="GO" id="GO:0006144">
    <property type="term" value="P:purine nucleobase metabolic process"/>
    <property type="evidence" value="ECO:0007669"/>
    <property type="project" value="UniProtKB-KW"/>
</dbReference>
<comment type="catalytic activity">
    <reaction evidence="4">
        <text>(S)-ureidoglycolate = urea + glyoxylate</text>
        <dbReference type="Rhea" id="RHEA:11304"/>
        <dbReference type="ChEBI" id="CHEBI:16199"/>
        <dbReference type="ChEBI" id="CHEBI:36655"/>
        <dbReference type="ChEBI" id="CHEBI:57296"/>
        <dbReference type="EC" id="4.3.2.3"/>
    </reaction>
</comment>
<dbReference type="RefSeq" id="XP_035324401.1">
    <property type="nucleotide sequence ID" value="XM_035462977.1"/>
</dbReference>
<comment type="subunit">
    <text evidence="1">Homodimer.</text>
</comment>
<organism evidence="5 6">
    <name type="scientific">Geosmithia morbida</name>
    <dbReference type="NCBI Taxonomy" id="1094350"/>
    <lineage>
        <taxon>Eukaryota</taxon>
        <taxon>Fungi</taxon>
        <taxon>Dikarya</taxon>
        <taxon>Ascomycota</taxon>
        <taxon>Pezizomycotina</taxon>
        <taxon>Sordariomycetes</taxon>
        <taxon>Hypocreomycetidae</taxon>
        <taxon>Hypocreales</taxon>
        <taxon>Bionectriaceae</taxon>
        <taxon>Geosmithia</taxon>
    </lineage>
</organism>
<dbReference type="InterPro" id="IPR011051">
    <property type="entry name" value="RmlC_Cupin_sf"/>
</dbReference>
<dbReference type="GO" id="GO:0004848">
    <property type="term" value="F:ureidoglycolate hydrolase activity"/>
    <property type="evidence" value="ECO:0007669"/>
    <property type="project" value="InterPro"/>
</dbReference>
<dbReference type="InterPro" id="IPR047233">
    <property type="entry name" value="UAH_cupin"/>
</dbReference>
<dbReference type="GeneID" id="55967224"/>
<keyword evidence="2" id="KW-0659">Purine metabolism</keyword>
<comment type="caution">
    <text evidence="5">The sequence shown here is derived from an EMBL/GenBank/DDBJ whole genome shotgun (WGS) entry which is preliminary data.</text>
</comment>
<evidence type="ECO:0000256" key="3">
    <source>
        <dbReference type="ARBA" id="ARBA00023239"/>
    </source>
</evidence>
<dbReference type="Proteomes" id="UP000749293">
    <property type="component" value="Unassembled WGS sequence"/>
</dbReference>
<name>A0A9P5D8Q0_9HYPO</name>
<proteinExistence type="predicted"/>
<evidence type="ECO:0000256" key="4">
    <source>
        <dbReference type="ARBA" id="ARBA00047684"/>
    </source>
</evidence>
<dbReference type="EMBL" id="JAANYQ010000002">
    <property type="protein sequence ID" value="KAF4125749.1"/>
    <property type="molecule type" value="Genomic_DNA"/>
</dbReference>
<evidence type="ECO:0000256" key="2">
    <source>
        <dbReference type="ARBA" id="ARBA00022631"/>
    </source>
</evidence>
<dbReference type="GO" id="GO:0050385">
    <property type="term" value="F:ureidoglycolate lyase activity"/>
    <property type="evidence" value="ECO:0007669"/>
    <property type="project" value="UniProtKB-EC"/>
</dbReference>
<dbReference type="InterPro" id="IPR007247">
    <property type="entry name" value="Ureidogly_lyase"/>
</dbReference>
<reference evidence="5" key="1">
    <citation type="submission" date="2020-03" db="EMBL/GenBank/DDBJ databases">
        <title>Site-based positive gene gene selection in Geosmithia morbida across the United States reveals a broad range of putative effectors and factors for local host and environmental adapation.</title>
        <authorList>
            <person name="Onufrak A."/>
            <person name="Murdoch R.W."/>
            <person name="Gazis R."/>
            <person name="Huff M."/>
            <person name="Staton M."/>
            <person name="Klingeman W."/>
            <person name="Hadziabdic D."/>
        </authorList>
    </citation>
    <scope>NUCLEOTIDE SEQUENCE</scope>
    <source>
        <strain evidence="5">1262</strain>
    </source>
</reference>
<dbReference type="PANTHER" id="PTHR21221">
    <property type="entry name" value="UREIDOGLYCOLATE HYDROLASE"/>
    <property type="match status" value="1"/>
</dbReference>
<accession>A0A9P5D8Q0</accession>
<evidence type="ECO:0000256" key="1">
    <source>
        <dbReference type="ARBA" id="ARBA00011738"/>
    </source>
</evidence>
<dbReference type="Pfam" id="PF04115">
    <property type="entry name" value="Ureidogly_lyase"/>
    <property type="match status" value="1"/>
</dbReference>
<protein>
    <submittedName>
        <fullName evidence="5">Ureidoglycolate lyase</fullName>
    </submittedName>
</protein>
<gene>
    <name evidence="5" type="ORF">GMORB2_0994</name>
</gene>
<dbReference type="Gene3D" id="2.60.120.480">
    <property type="entry name" value="Ureidoglycolate hydrolase"/>
    <property type="match status" value="1"/>
</dbReference>